<proteinExistence type="predicted"/>
<dbReference type="PRINTS" id="PR00019">
    <property type="entry name" value="LEURICHRPT"/>
</dbReference>
<evidence type="ECO:0008006" key="4">
    <source>
        <dbReference type="Google" id="ProtNLM"/>
    </source>
</evidence>
<gene>
    <name evidence="3" type="ORF">LCGC14_0697390</name>
</gene>
<dbReference type="EMBL" id="LAZR01001475">
    <property type="protein sequence ID" value="KKN44004.1"/>
    <property type="molecule type" value="Genomic_DNA"/>
</dbReference>
<reference evidence="3" key="1">
    <citation type="journal article" date="2015" name="Nature">
        <title>Complex archaea that bridge the gap between prokaryotes and eukaryotes.</title>
        <authorList>
            <person name="Spang A."/>
            <person name="Saw J.H."/>
            <person name="Jorgensen S.L."/>
            <person name="Zaremba-Niedzwiedzka K."/>
            <person name="Martijn J."/>
            <person name="Lind A.E."/>
            <person name="van Eijk R."/>
            <person name="Schleper C."/>
            <person name="Guy L."/>
            <person name="Ettema T.J."/>
        </authorList>
    </citation>
    <scope>NUCLEOTIDE SEQUENCE</scope>
</reference>
<dbReference type="SMART" id="SM00369">
    <property type="entry name" value="LRR_TYP"/>
    <property type="match status" value="3"/>
</dbReference>
<accession>A0A0F9QNJ5</accession>
<dbReference type="PROSITE" id="PS51450">
    <property type="entry name" value="LRR"/>
    <property type="match status" value="2"/>
</dbReference>
<evidence type="ECO:0000313" key="3">
    <source>
        <dbReference type="EMBL" id="KKN44004.1"/>
    </source>
</evidence>
<dbReference type="InterPro" id="IPR032675">
    <property type="entry name" value="LRR_dom_sf"/>
</dbReference>
<keyword evidence="2" id="KW-0677">Repeat</keyword>
<dbReference type="Pfam" id="PF13855">
    <property type="entry name" value="LRR_8"/>
    <property type="match status" value="1"/>
</dbReference>
<evidence type="ECO:0000256" key="2">
    <source>
        <dbReference type="ARBA" id="ARBA00022737"/>
    </source>
</evidence>
<dbReference type="InterPro" id="IPR001611">
    <property type="entry name" value="Leu-rich_rpt"/>
</dbReference>
<evidence type="ECO:0000256" key="1">
    <source>
        <dbReference type="ARBA" id="ARBA00022614"/>
    </source>
</evidence>
<sequence>MNEPLSPKIIYNQFLSREINKQKAADLLTSLIEVSDNTKFRAKSIDLLEKIGIINNRGFKVLENCLISDENAIVRASSVKLILNYYLDEGLTLLEWVIEHERSPLVLKLIFDYVDNCSNQKFKRIKKKISDWNEKFSSLIRIVPEESRFFLDLEAIFAKDKENYEIEPTSYTHFKDLSDYKDGEPWLLIKNEHVHVLNYNYFNWKFIKENREIIRSHLKLNDLKIYFKTINKYNINTNNQELPPSISRLTHLRKLVLKRNYFRIIPSSIRRLSLLKELDLSHNALSKIPQVLGSLNSLEILNIKHNKVQNIPKSLKLFLNLLKEFQF</sequence>
<keyword evidence="1" id="KW-0433">Leucine-rich repeat</keyword>
<name>A0A0F9QNJ5_9ZZZZ</name>
<protein>
    <recommendedName>
        <fullName evidence="4">Leucine-rich repeat domain-containing protein</fullName>
    </recommendedName>
</protein>
<comment type="caution">
    <text evidence="3">The sequence shown here is derived from an EMBL/GenBank/DDBJ whole genome shotgun (WGS) entry which is preliminary data.</text>
</comment>
<dbReference type="InterPro" id="IPR050216">
    <property type="entry name" value="LRR_domain-containing"/>
</dbReference>
<organism evidence="3">
    <name type="scientific">marine sediment metagenome</name>
    <dbReference type="NCBI Taxonomy" id="412755"/>
    <lineage>
        <taxon>unclassified sequences</taxon>
        <taxon>metagenomes</taxon>
        <taxon>ecological metagenomes</taxon>
    </lineage>
</organism>
<dbReference type="PANTHER" id="PTHR48051:SF1">
    <property type="entry name" value="RAS SUPPRESSOR PROTEIN 1"/>
    <property type="match status" value="1"/>
</dbReference>
<dbReference type="Gene3D" id="3.80.10.10">
    <property type="entry name" value="Ribonuclease Inhibitor"/>
    <property type="match status" value="1"/>
</dbReference>
<dbReference type="InterPro" id="IPR003591">
    <property type="entry name" value="Leu-rich_rpt_typical-subtyp"/>
</dbReference>
<dbReference type="AlphaFoldDB" id="A0A0F9QNJ5"/>
<dbReference type="GO" id="GO:0005737">
    <property type="term" value="C:cytoplasm"/>
    <property type="evidence" value="ECO:0007669"/>
    <property type="project" value="TreeGrafter"/>
</dbReference>
<dbReference type="SUPFAM" id="SSF52058">
    <property type="entry name" value="L domain-like"/>
    <property type="match status" value="1"/>
</dbReference>
<dbReference type="PANTHER" id="PTHR48051">
    <property type="match status" value="1"/>
</dbReference>